<accession>A0A4P7IM15</accession>
<evidence type="ECO:0000313" key="3">
    <source>
        <dbReference type="Proteomes" id="UP000294853"/>
    </source>
</evidence>
<protein>
    <recommendedName>
        <fullName evidence="4">ATP/GTP-binding protein</fullName>
    </recommendedName>
</protein>
<feature type="signal peptide" evidence="1">
    <location>
        <begin position="1"/>
        <end position="22"/>
    </location>
</feature>
<dbReference type="EMBL" id="CP038436">
    <property type="protein sequence ID" value="QBX57281.1"/>
    <property type="molecule type" value="Genomic_DNA"/>
</dbReference>
<evidence type="ECO:0008006" key="4">
    <source>
        <dbReference type="Google" id="ProtNLM"/>
    </source>
</evidence>
<sequence length="313" mass="32603">MLGRVTVLTVLFTILCAAPVHADTECGQVDASTGACLVWVDVPGTPGTPGEPGEEGPKDTGSGHACYWDPAKQGISQPPAGPVPCDSESGYWSNTMNCYIRLMDPQPEAGDAAWQGHEPGDGAVYLCYQPQTGIIVPLWLANPPDQAGQGPTPRVVAEQAIASMDLKAVRIGIAPKADEDSIGIVGMPVWMWAKEPDAETVGPVTATASAGGITVTATASLLKVTWSMGDGTEVVCSTPGTRYRPEFGMQASPDCGHTYQQSSAGQEGDKFTVTATSSWVVTWSGAGQTGTIRLNGLTRMARIAVGEAQVLVQ</sequence>
<dbReference type="Proteomes" id="UP000294853">
    <property type="component" value="Chromosome"/>
</dbReference>
<evidence type="ECO:0000256" key="1">
    <source>
        <dbReference type="SAM" id="SignalP"/>
    </source>
</evidence>
<proteinExistence type="predicted"/>
<dbReference type="KEGG" id="nsn:EXE58_18850"/>
<gene>
    <name evidence="2" type="ORF">EXE58_18850</name>
</gene>
<dbReference type="AlphaFoldDB" id="A0A4P7IM15"/>
<keyword evidence="3" id="KW-1185">Reference proteome</keyword>
<dbReference type="OrthoDB" id="3742379at2"/>
<evidence type="ECO:0000313" key="2">
    <source>
        <dbReference type="EMBL" id="QBX57281.1"/>
    </source>
</evidence>
<name>A0A4P7IM15_9ACTN</name>
<feature type="chain" id="PRO_5020394469" description="ATP/GTP-binding protein" evidence="1">
    <location>
        <begin position="23"/>
        <end position="313"/>
    </location>
</feature>
<keyword evidence="1" id="KW-0732">Signal</keyword>
<organism evidence="2 3">
    <name type="scientific">Nocardioides seonyuensis</name>
    <dbReference type="NCBI Taxonomy" id="2518371"/>
    <lineage>
        <taxon>Bacteria</taxon>
        <taxon>Bacillati</taxon>
        <taxon>Actinomycetota</taxon>
        <taxon>Actinomycetes</taxon>
        <taxon>Propionibacteriales</taxon>
        <taxon>Nocardioidaceae</taxon>
        <taxon>Nocardioides</taxon>
    </lineage>
</organism>
<reference evidence="2 3" key="1">
    <citation type="submission" date="2019-03" db="EMBL/GenBank/DDBJ databases">
        <title>Three New Species of Nocardioides, Nocardioides euryhalodurans sp. nov., Nocardioides seonyuensis sp. nov. and Nocardioides eburneoflavus sp. nov. Iolated from Soil.</title>
        <authorList>
            <person name="Roh S.G."/>
            <person name="Lee C."/>
            <person name="Kim M.-K."/>
            <person name="Kim S.B."/>
        </authorList>
    </citation>
    <scope>NUCLEOTIDE SEQUENCE [LARGE SCALE GENOMIC DNA]</scope>
    <source>
        <strain evidence="2 3">MMS17-SY207-3</strain>
    </source>
</reference>